<dbReference type="Pfam" id="PF00679">
    <property type="entry name" value="EFG_C"/>
    <property type="match status" value="1"/>
</dbReference>
<dbReference type="NCBIfam" id="TIGR00231">
    <property type="entry name" value="small_GTP"/>
    <property type="match status" value="1"/>
</dbReference>
<keyword evidence="3" id="KW-0496">Mitochondrion</keyword>
<dbReference type="OrthoDB" id="198619at2759"/>
<keyword evidence="7" id="KW-1185">Reference proteome</keyword>
<dbReference type="InterPro" id="IPR020568">
    <property type="entry name" value="Ribosomal_Su5_D2-typ_SF"/>
</dbReference>
<dbReference type="EMBL" id="CANHGI010000003">
    <property type="protein sequence ID" value="CAI5446366.1"/>
    <property type="molecule type" value="Genomic_DNA"/>
</dbReference>
<dbReference type="CDD" id="cd01514">
    <property type="entry name" value="Elongation_Factor_C"/>
    <property type="match status" value="1"/>
</dbReference>
<keyword evidence="4" id="KW-0342">GTP-binding</keyword>
<dbReference type="GO" id="GO:0003924">
    <property type="term" value="F:GTPase activity"/>
    <property type="evidence" value="ECO:0007669"/>
    <property type="project" value="InterPro"/>
</dbReference>
<reference evidence="6" key="1">
    <citation type="submission" date="2022-11" db="EMBL/GenBank/DDBJ databases">
        <authorList>
            <person name="Kikuchi T."/>
        </authorList>
    </citation>
    <scope>NUCLEOTIDE SEQUENCE</scope>
    <source>
        <strain evidence="6">PS1010</strain>
    </source>
</reference>
<dbReference type="AlphaFoldDB" id="A0A9P1N3E4"/>
<gene>
    <name evidence="6" type="ORF">CAMP_LOCUS9003</name>
</gene>
<evidence type="ECO:0000256" key="1">
    <source>
        <dbReference type="ARBA" id="ARBA00022741"/>
    </source>
</evidence>
<dbReference type="GO" id="GO:0032790">
    <property type="term" value="P:ribosome disassembly"/>
    <property type="evidence" value="ECO:0007669"/>
    <property type="project" value="TreeGrafter"/>
</dbReference>
<dbReference type="Gene3D" id="3.40.50.300">
    <property type="entry name" value="P-loop containing nucleotide triphosphate hydrolases"/>
    <property type="match status" value="1"/>
</dbReference>
<protein>
    <recommendedName>
        <fullName evidence="5">Tr-type G domain-containing protein</fullName>
    </recommendedName>
</protein>
<dbReference type="PANTHER" id="PTHR43261">
    <property type="entry name" value="TRANSLATION ELONGATION FACTOR G-RELATED"/>
    <property type="match status" value="1"/>
</dbReference>
<dbReference type="CDD" id="cd16262">
    <property type="entry name" value="EFG_III"/>
    <property type="match status" value="1"/>
</dbReference>
<proteinExistence type="predicted"/>
<evidence type="ECO:0000256" key="2">
    <source>
        <dbReference type="ARBA" id="ARBA00022917"/>
    </source>
</evidence>
<dbReference type="Pfam" id="PF14492">
    <property type="entry name" value="EFG_III"/>
    <property type="match status" value="1"/>
</dbReference>
<dbReference type="Gene3D" id="2.40.30.10">
    <property type="entry name" value="Translation factors"/>
    <property type="match status" value="1"/>
</dbReference>
<dbReference type="Pfam" id="PF00009">
    <property type="entry name" value="GTP_EFTU"/>
    <property type="match status" value="1"/>
</dbReference>
<dbReference type="InterPro" id="IPR053905">
    <property type="entry name" value="EF-G-like_DII"/>
</dbReference>
<dbReference type="SUPFAM" id="SSF54211">
    <property type="entry name" value="Ribosomal protein S5 domain 2-like"/>
    <property type="match status" value="1"/>
</dbReference>
<sequence length="725" mass="81699">MFRICRRYYVNQKKIRNIGIVAHVDAGKTTVTERLLYLAGAINIAGNVDKGTTVTDYLDIERERGITVQSAAVNLNWLENRINLIDTPGHVDFRVEVERCVRVLDGIVCVIDGSAGVQPQTLTVWSQSSKFNLPSMFFVNKLDKKEANFANSVDSIEQKLGLKAIKTVIPYGNFEGIMDILSKKVLKIGIIDEEWVDIEEKTKEYDIFEEARSEMCYSIADNDDEFMNLFLDKHSGDHVKIQNSQIIETLRNLTLSEKKKVTTVSCGSAIKSLHCVRPILDSVVNYFPSPDLRNTQFHDIFGENLSGLVFKITHDKRKGQLSYIRVYTGKLQNNTTIFNSSQSSSDGPFKVFVPYADQLKPADFVHCGNIAVVSGLENTVTGDTILLNRDSAEQAFDKLKKSGEIDFLRTKSNLDTRSVVFAGIDAPEPVYFCCIEPPSNKQQNLFNKALDELTKEDPSMKIRFDRETGQTIVETQGELHLEAIKDRLLRGYKLDVFIGKLQVAYRERLTGEISHTSKLEDLMSEKKRPEFVEISMRLEKRHDNGQFKRIELDLAPNSRPVRNDWQRAISEGCSNALQNGPLASFPVHSVNIFVTDVIVSGGKINPALLSACAQKCVSKALESASIVLTEPVMEVEIDIRSDVPTQPILNELVKRRARIEFSDRINESTVRIRSHLPLAEMENLSRVVRTLTSGFGDMNVQVSGYQEVPDFERIAILDRKNGTYL</sequence>
<dbReference type="PROSITE" id="PS51722">
    <property type="entry name" value="G_TR_2"/>
    <property type="match status" value="1"/>
</dbReference>
<organism evidence="6 7">
    <name type="scientific">Caenorhabditis angaria</name>
    <dbReference type="NCBI Taxonomy" id="860376"/>
    <lineage>
        <taxon>Eukaryota</taxon>
        <taxon>Metazoa</taxon>
        <taxon>Ecdysozoa</taxon>
        <taxon>Nematoda</taxon>
        <taxon>Chromadorea</taxon>
        <taxon>Rhabditida</taxon>
        <taxon>Rhabditina</taxon>
        <taxon>Rhabditomorpha</taxon>
        <taxon>Rhabditoidea</taxon>
        <taxon>Rhabditidae</taxon>
        <taxon>Peloderinae</taxon>
        <taxon>Caenorhabditis</taxon>
    </lineage>
</organism>
<dbReference type="InterPro" id="IPR009022">
    <property type="entry name" value="EFG_III"/>
</dbReference>
<evidence type="ECO:0000313" key="6">
    <source>
        <dbReference type="EMBL" id="CAI5446366.1"/>
    </source>
</evidence>
<dbReference type="InterPro" id="IPR041095">
    <property type="entry name" value="EFG_II"/>
</dbReference>
<evidence type="ECO:0000313" key="7">
    <source>
        <dbReference type="Proteomes" id="UP001152747"/>
    </source>
</evidence>
<dbReference type="Gene3D" id="3.30.230.10">
    <property type="match status" value="1"/>
</dbReference>
<dbReference type="InterPro" id="IPR009000">
    <property type="entry name" value="Transl_B-barrel_sf"/>
</dbReference>
<dbReference type="InterPro" id="IPR005225">
    <property type="entry name" value="Small_GTP-bd"/>
</dbReference>
<dbReference type="Proteomes" id="UP001152747">
    <property type="component" value="Unassembled WGS sequence"/>
</dbReference>
<evidence type="ECO:0000259" key="5">
    <source>
        <dbReference type="PROSITE" id="PS51722"/>
    </source>
</evidence>
<dbReference type="SMART" id="SM00838">
    <property type="entry name" value="EFG_C"/>
    <property type="match status" value="1"/>
</dbReference>
<dbReference type="GO" id="GO:0005525">
    <property type="term" value="F:GTP binding"/>
    <property type="evidence" value="ECO:0007669"/>
    <property type="project" value="UniProtKB-KW"/>
</dbReference>
<evidence type="ECO:0000256" key="4">
    <source>
        <dbReference type="ARBA" id="ARBA00023134"/>
    </source>
</evidence>
<evidence type="ECO:0000256" key="3">
    <source>
        <dbReference type="ARBA" id="ARBA00023128"/>
    </source>
</evidence>
<name>A0A9P1N3E4_9PELO</name>
<comment type="caution">
    <text evidence="6">The sequence shown here is derived from an EMBL/GenBank/DDBJ whole genome shotgun (WGS) entry which is preliminary data.</text>
</comment>
<accession>A0A9P1N3E4</accession>
<dbReference type="GO" id="GO:0005759">
    <property type="term" value="C:mitochondrial matrix"/>
    <property type="evidence" value="ECO:0007669"/>
    <property type="project" value="UniProtKB-ARBA"/>
</dbReference>
<dbReference type="SUPFAM" id="SSF50447">
    <property type="entry name" value="Translation proteins"/>
    <property type="match status" value="1"/>
</dbReference>
<dbReference type="Pfam" id="PF22042">
    <property type="entry name" value="EF-G_D2"/>
    <property type="match status" value="1"/>
</dbReference>
<keyword evidence="1" id="KW-0547">Nucleotide-binding</keyword>
<dbReference type="Gene3D" id="3.30.70.240">
    <property type="match status" value="1"/>
</dbReference>
<dbReference type="InterPro" id="IPR000640">
    <property type="entry name" value="EFG_V-like"/>
</dbReference>
<dbReference type="PANTHER" id="PTHR43261:SF1">
    <property type="entry name" value="RIBOSOME-RELEASING FACTOR 2, MITOCHONDRIAL"/>
    <property type="match status" value="1"/>
</dbReference>
<dbReference type="InterPro" id="IPR014721">
    <property type="entry name" value="Ribsml_uS5_D2-typ_fold_subgr"/>
</dbReference>
<dbReference type="SUPFAM" id="SSF54980">
    <property type="entry name" value="EF-G C-terminal domain-like"/>
    <property type="match status" value="2"/>
</dbReference>
<dbReference type="InterPro" id="IPR031157">
    <property type="entry name" value="G_TR_CS"/>
</dbReference>
<dbReference type="PRINTS" id="PR00315">
    <property type="entry name" value="ELONGATNFCT"/>
</dbReference>
<dbReference type="Gene3D" id="3.30.70.870">
    <property type="entry name" value="Elongation Factor G (Translational Gtpase), domain 3"/>
    <property type="match status" value="1"/>
</dbReference>
<dbReference type="InterPro" id="IPR027417">
    <property type="entry name" value="P-loop_NTPase"/>
</dbReference>
<dbReference type="GO" id="GO:0032543">
    <property type="term" value="P:mitochondrial translation"/>
    <property type="evidence" value="ECO:0007669"/>
    <property type="project" value="TreeGrafter"/>
</dbReference>
<dbReference type="InterPro" id="IPR000795">
    <property type="entry name" value="T_Tr_GTP-bd_dom"/>
</dbReference>
<keyword evidence="2" id="KW-0648">Protein biosynthesis</keyword>
<dbReference type="PROSITE" id="PS00301">
    <property type="entry name" value="G_TR_1"/>
    <property type="match status" value="1"/>
</dbReference>
<dbReference type="SUPFAM" id="SSF52540">
    <property type="entry name" value="P-loop containing nucleoside triphosphate hydrolases"/>
    <property type="match status" value="1"/>
</dbReference>
<feature type="domain" description="Tr-type G" evidence="5">
    <location>
        <begin position="13"/>
        <end position="291"/>
    </location>
</feature>
<dbReference type="FunFam" id="3.40.50.300:FF:000514">
    <property type="entry name" value="Ribosome-releasing factor 2, mitochondrial"/>
    <property type="match status" value="1"/>
</dbReference>
<dbReference type="InterPro" id="IPR035647">
    <property type="entry name" value="EFG_III/V"/>
</dbReference>